<keyword evidence="1" id="KW-0812">Transmembrane</keyword>
<evidence type="ECO:0000313" key="3">
    <source>
        <dbReference type="Proteomes" id="UP000008063"/>
    </source>
</evidence>
<sequence length="75" mass="8391">EALAPSWIAFGRFLDPILDLSLRFLTLSISSLYRLTILSARLLLLPIAFATVLSPIAVSYIIYLCSIVLYNTHHV</sequence>
<evidence type="ECO:0000256" key="1">
    <source>
        <dbReference type="SAM" id="Phobius"/>
    </source>
</evidence>
<evidence type="ECO:0000313" key="2">
    <source>
        <dbReference type="EMBL" id="EGN90972.1"/>
    </source>
</evidence>
<gene>
    <name evidence="2" type="ORF">SERLA73DRAFT_81642</name>
</gene>
<feature type="non-terminal residue" evidence="2">
    <location>
        <position position="1"/>
    </location>
</feature>
<dbReference type="InParanoid" id="F8QL48"/>
<dbReference type="Proteomes" id="UP000008063">
    <property type="component" value="Unassembled WGS sequence"/>
</dbReference>
<dbReference type="AlphaFoldDB" id="F8QL48"/>
<protein>
    <submittedName>
        <fullName evidence="2">Uncharacterized protein</fullName>
    </submittedName>
</protein>
<dbReference type="EMBL" id="GL946885">
    <property type="protein sequence ID" value="EGN90972.1"/>
    <property type="molecule type" value="Genomic_DNA"/>
</dbReference>
<reference evidence="3" key="1">
    <citation type="journal article" date="2011" name="Science">
        <title>The plant cell wall-decomposing machinery underlies the functional diversity of forest fungi.</title>
        <authorList>
            <person name="Eastwood D.C."/>
            <person name="Floudas D."/>
            <person name="Binder M."/>
            <person name="Majcherczyk A."/>
            <person name="Schneider P."/>
            <person name="Aerts A."/>
            <person name="Asiegbu F.O."/>
            <person name="Baker S.E."/>
            <person name="Barry K."/>
            <person name="Bendiksby M."/>
            <person name="Blumentritt M."/>
            <person name="Coutinho P.M."/>
            <person name="Cullen D."/>
            <person name="de Vries R.P."/>
            <person name="Gathman A."/>
            <person name="Goodell B."/>
            <person name="Henrissat B."/>
            <person name="Ihrmark K."/>
            <person name="Kauserud H."/>
            <person name="Kohler A."/>
            <person name="LaButti K."/>
            <person name="Lapidus A."/>
            <person name="Lavin J.L."/>
            <person name="Lee Y.-H."/>
            <person name="Lindquist E."/>
            <person name="Lilly W."/>
            <person name="Lucas S."/>
            <person name="Morin E."/>
            <person name="Murat C."/>
            <person name="Oguiza J.A."/>
            <person name="Park J."/>
            <person name="Pisabarro A.G."/>
            <person name="Riley R."/>
            <person name="Rosling A."/>
            <person name="Salamov A."/>
            <person name="Schmidt O."/>
            <person name="Schmutz J."/>
            <person name="Skrede I."/>
            <person name="Stenlid J."/>
            <person name="Wiebenga A."/>
            <person name="Xie X."/>
            <person name="Kuees U."/>
            <person name="Hibbett D.S."/>
            <person name="Hoffmeister D."/>
            <person name="Hoegberg N."/>
            <person name="Martin F."/>
            <person name="Grigoriev I.V."/>
            <person name="Watkinson S.C."/>
        </authorList>
    </citation>
    <scope>NUCLEOTIDE SEQUENCE [LARGE SCALE GENOMIC DNA]</scope>
    <source>
        <strain evidence="3">strain S7.3</strain>
    </source>
</reference>
<proteinExistence type="predicted"/>
<organism evidence="3">
    <name type="scientific">Serpula lacrymans var. lacrymans (strain S7.3)</name>
    <name type="common">Dry rot fungus</name>
    <dbReference type="NCBI Taxonomy" id="936435"/>
    <lineage>
        <taxon>Eukaryota</taxon>
        <taxon>Fungi</taxon>
        <taxon>Dikarya</taxon>
        <taxon>Basidiomycota</taxon>
        <taxon>Agaricomycotina</taxon>
        <taxon>Agaricomycetes</taxon>
        <taxon>Agaricomycetidae</taxon>
        <taxon>Boletales</taxon>
        <taxon>Coniophorineae</taxon>
        <taxon>Serpulaceae</taxon>
        <taxon>Serpula</taxon>
    </lineage>
</organism>
<dbReference type="HOGENOM" id="CLU_2677918_0_0_1"/>
<feature type="transmembrane region" description="Helical" evidence="1">
    <location>
        <begin position="43"/>
        <end position="70"/>
    </location>
</feature>
<name>F8QL48_SERL3</name>
<keyword evidence="3" id="KW-1185">Reference proteome</keyword>
<accession>F8QL48</accession>
<keyword evidence="1" id="KW-0472">Membrane</keyword>
<keyword evidence="1" id="KW-1133">Transmembrane helix</keyword>